<feature type="chain" id="PRO_5020324959" description="YpeB-like protein with protease inhibitory function" evidence="2">
    <location>
        <begin position="24"/>
        <end position="106"/>
    </location>
</feature>
<dbReference type="EMBL" id="SMGR01000001">
    <property type="protein sequence ID" value="TCL08756.1"/>
    <property type="molecule type" value="Genomic_DNA"/>
</dbReference>
<keyword evidence="4" id="KW-1185">Reference proteome</keyword>
<reference evidence="3 4" key="1">
    <citation type="submission" date="2019-03" db="EMBL/GenBank/DDBJ databases">
        <title>Genomic Encyclopedia of Archaeal and Bacterial Type Strains, Phase II (KMG-II): from individual species to whole genera.</title>
        <authorList>
            <person name="Goeker M."/>
        </authorList>
    </citation>
    <scope>NUCLEOTIDE SEQUENCE [LARGE SCALE GENOMIC DNA]</scope>
    <source>
        <strain evidence="3 4">DSM 26433</strain>
    </source>
</reference>
<evidence type="ECO:0008006" key="5">
    <source>
        <dbReference type="Google" id="ProtNLM"/>
    </source>
</evidence>
<comment type="caution">
    <text evidence="3">The sequence shown here is derived from an EMBL/GenBank/DDBJ whole genome shotgun (WGS) entry which is preliminary data.</text>
</comment>
<evidence type="ECO:0000256" key="1">
    <source>
        <dbReference type="SAM" id="MobiDB-lite"/>
    </source>
</evidence>
<feature type="region of interest" description="Disordered" evidence="1">
    <location>
        <begin position="81"/>
        <end position="106"/>
    </location>
</feature>
<sequence>MLRLNRFVTAVCLGLAFAVPASADVVQDSVDDAVAQMTRNGAQQIKIDKRLNGNTRVMGYTDENQFVIIVDKKTGARVTDMVRPRPPQGQPHWSQQGPDFGDIGGR</sequence>
<gene>
    <name evidence="3" type="ORF">BXY66_0794</name>
</gene>
<protein>
    <recommendedName>
        <fullName evidence="5">YpeB-like protein with protease inhibitory function</fullName>
    </recommendedName>
</protein>
<keyword evidence="2" id="KW-0732">Signal</keyword>
<proteinExistence type="predicted"/>
<evidence type="ECO:0000313" key="3">
    <source>
        <dbReference type="EMBL" id="TCL08756.1"/>
    </source>
</evidence>
<evidence type="ECO:0000256" key="2">
    <source>
        <dbReference type="SAM" id="SignalP"/>
    </source>
</evidence>
<dbReference type="OrthoDB" id="9939992at2"/>
<feature type="signal peptide" evidence="2">
    <location>
        <begin position="1"/>
        <end position="23"/>
    </location>
</feature>
<evidence type="ECO:0000313" key="4">
    <source>
        <dbReference type="Proteomes" id="UP000295673"/>
    </source>
</evidence>
<dbReference type="AlphaFoldDB" id="A0A4R1NKC0"/>
<organism evidence="3 4">
    <name type="scientific">Shimia isoporae</name>
    <dbReference type="NCBI Taxonomy" id="647720"/>
    <lineage>
        <taxon>Bacteria</taxon>
        <taxon>Pseudomonadati</taxon>
        <taxon>Pseudomonadota</taxon>
        <taxon>Alphaproteobacteria</taxon>
        <taxon>Rhodobacterales</taxon>
        <taxon>Roseobacteraceae</taxon>
    </lineage>
</organism>
<accession>A0A4R1NKC0</accession>
<name>A0A4R1NKC0_9RHOB</name>
<dbReference type="Proteomes" id="UP000295673">
    <property type="component" value="Unassembled WGS sequence"/>
</dbReference>